<dbReference type="RefSeq" id="WP_188783418.1">
    <property type="nucleotide sequence ID" value="NZ_BMNI01000003.1"/>
</dbReference>
<dbReference type="InterPro" id="IPR027379">
    <property type="entry name" value="CLS_N"/>
</dbReference>
<keyword evidence="5 6" id="KW-0472">Membrane</keyword>
<feature type="transmembrane region" description="Helical" evidence="6">
    <location>
        <begin position="48"/>
        <end position="68"/>
    </location>
</feature>
<evidence type="ECO:0000256" key="6">
    <source>
        <dbReference type="SAM" id="Phobius"/>
    </source>
</evidence>
<evidence type="ECO:0000256" key="3">
    <source>
        <dbReference type="ARBA" id="ARBA00022692"/>
    </source>
</evidence>
<name>A0ABQ2NDV8_9ACTN</name>
<evidence type="ECO:0000256" key="5">
    <source>
        <dbReference type="ARBA" id="ARBA00023136"/>
    </source>
</evidence>
<proteinExistence type="predicted"/>
<keyword evidence="9" id="KW-1185">Reference proteome</keyword>
<dbReference type="Pfam" id="PF13396">
    <property type="entry name" value="PLDc_N"/>
    <property type="match status" value="1"/>
</dbReference>
<feature type="domain" description="Cardiolipin synthase N-terminal" evidence="7">
    <location>
        <begin position="23"/>
        <end position="69"/>
    </location>
</feature>
<keyword evidence="2" id="KW-1003">Cell membrane</keyword>
<protein>
    <recommendedName>
        <fullName evidence="7">Cardiolipin synthase N-terminal domain-containing protein</fullName>
    </recommendedName>
</protein>
<evidence type="ECO:0000259" key="7">
    <source>
        <dbReference type="Pfam" id="PF13396"/>
    </source>
</evidence>
<evidence type="ECO:0000313" key="8">
    <source>
        <dbReference type="EMBL" id="GGO88382.1"/>
    </source>
</evidence>
<reference evidence="9" key="1">
    <citation type="journal article" date="2019" name="Int. J. Syst. Evol. Microbiol.">
        <title>The Global Catalogue of Microorganisms (GCM) 10K type strain sequencing project: providing services to taxonomists for standard genome sequencing and annotation.</title>
        <authorList>
            <consortium name="The Broad Institute Genomics Platform"/>
            <consortium name="The Broad Institute Genome Sequencing Center for Infectious Disease"/>
            <person name="Wu L."/>
            <person name="Ma J."/>
        </authorList>
    </citation>
    <scope>NUCLEOTIDE SEQUENCE [LARGE SCALE GENOMIC DNA]</scope>
    <source>
        <strain evidence="9">CGMCC 4.7371</strain>
    </source>
</reference>
<evidence type="ECO:0000313" key="9">
    <source>
        <dbReference type="Proteomes" id="UP000655410"/>
    </source>
</evidence>
<evidence type="ECO:0000256" key="4">
    <source>
        <dbReference type="ARBA" id="ARBA00022989"/>
    </source>
</evidence>
<gene>
    <name evidence="8" type="ORF">GCM10011584_15230</name>
</gene>
<comment type="subcellular location">
    <subcellularLocation>
        <location evidence="1">Cell membrane</location>
        <topology evidence="1">Multi-pass membrane protein</topology>
    </subcellularLocation>
</comment>
<feature type="transmembrane region" description="Helical" evidence="6">
    <location>
        <begin position="7"/>
        <end position="28"/>
    </location>
</feature>
<dbReference type="Proteomes" id="UP000655410">
    <property type="component" value="Unassembled WGS sequence"/>
</dbReference>
<keyword evidence="4 6" id="KW-1133">Transmembrane helix</keyword>
<comment type="caution">
    <text evidence="8">The sequence shown here is derived from an EMBL/GenBank/DDBJ whole genome shotgun (WGS) entry which is preliminary data.</text>
</comment>
<sequence>MAISLIFVLSALVLGAVVVALFVWWLLVLIDCLRTPDAVWQAAGENQVVWLLVLILLGFVGAILYVVLARPKVRAIA</sequence>
<evidence type="ECO:0000256" key="1">
    <source>
        <dbReference type="ARBA" id="ARBA00004651"/>
    </source>
</evidence>
<accession>A0ABQ2NDV8</accession>
<keyword evidence="3 6" id="KW-0812">Transmembrane</keyword>
<organism evidence="8 9">
    <name type="scientific">Nocardioides phosphati</name>
    <dbReference type="NCBI Taxonomy" id="1867775"/>
    <lineage>
        <taxon>Bacteria</taxon>
        <taxon>Bacillati</taxon>
        <taxon>Actinomycetota</taxon>
        <taxon>Actinomycetes</taxon>
        <taxon>Propionibacteriales</taxon>
        <taxon>Nocardioidaceae</taxon>
        <taxon>Nocardioides</taxon>
    </lineage>
</organism>
<dbReference type="EMBL" id="BMNI01000003">
    <property type="protein sequence ID" value="GGO88382.1"/>
    <property type="molecule type" value="Genomic_DNA"/>
</dbReference>
<evidence type="ECO:0000256" key="2">
    <source>
        <dbReference type="ARBA" id="ARBA00022475"/>
    </source>
</evidence>